<organism evidence="2 3">
    <name type="scientific">Pedobacter heparinus (strain ATCC 13125 / DSM 2366 / CIP 104194 / JCM 7457 / NBRC 12017 / NCIMB 9290 / NRRL B-14731 / HIM 762-3)</name>
    <dbReference type="NCBI Taxonomy" id="485917"/>
    <lineage>
        <taxon>Bacteria</taxon>
        <taxon>Pseudomonadati</taxon>
        <taxon>Bacteroidota</taxon>
        <taxon>Sphingobacteriia</taxon>
        <taxon>Sphingobacteriales</taxon>
        <taxon>Sphingobacteriaceae</taxon>
        <taxon>Pedobacter</taxon>
    </lineage>
</organism>
<dbReference type="PANTHER" id="PTHR43377:SF1">
    <property type="entry name" value="BILIVERDIN REDUCTASE A"/>
    <property type="match status" value="1"/>
</dbReference>
<dbReference type="Proteomes" id="UP000000852">
    <property type="component" value="Chromosome"/>
</dbReference>
<gene>
    <name evidence="2" type="ordered locus">Phep_3940</name>
</gene>
<name>C6XVQ6_PEDHD</name>
<dbReference type="AlphaFoldDB" id="C6XVQ6"/>
<accession>C6XVQ6</accession>
<dbReference type="eggNOG" id="COG0673">
    <property type="taxonomic scope" value="Bacteria"/>
</dbReference>
<dbReference type="SUPFAM" id="SSF51735">
    <property type="entry name" value="NAD(P)-binding Rossmann-fold domains"/>
    <property type="match status" value="1"/>
</dbReference>
<dbReference type="InterPro" id="IPR036291">
    <property type="entry name" value="NAD(P)-bd_dom_sf"/>
</dbReference>
<evidence type="ECO:0000313" key="2">
    <source>
        <dbReference type="EMBL" id="ACU06131.1"/>
    </source>
</evidence>
<dbReference type="Pfam" id="PF01408">
    <property type="entry name" value="GFO_IDH_MocA"/>
    <property type="match status" value="1"/>
</dbReference>
<dbReference type="GO" id="GO:0000166">
    <property type="term" value="F:nucleotide binding"/>
    <property type="evidence" value="ECO:0007669"/>
    <property type="project" value="InterPro"/>
</dbReference>
<dbReference type="Gene3D" id="3.40.50.720">
    <property type="entry name" value="NAD(P)-binding Rossmann-like Domain"/>
    <property type="match status" value="1"/>
</dbReference>
<protein>
    <submittedName>
        <fullName evidence="2">Oxidoreductase domain protein</fullName>
    </submittedName>
</protein>
<dbReference type="EMBL" id="CP001681">
    <property type="protein sequence ID" value="ACU06131.1"/>
    <property type="molecule type" value="Genomic_DNA"/>
</dbReference>
<dbReference type="OrthoDB" id="9815825at2"/>
<dbReference type="InterPro" id="IPR000683">
    <property type="entry name" value="Gfo/Idh/MocA-like_OxRdtase_N"/>
</dbReference>
<proteinExistence type="predicted"/>
<dbReference type="HOGENOM" id="CLU_023194_9_0_10"/>
<sequence length="316" mass="36411">MYKVLVIGCGNIGALYDINTNEITTHTKAWHSYPDKVDVTIFDTDANLLNLISDHYSCKSVENISVKTLSAFDCISICTPTYTHAEILHNAFLANVKTIICEKPISLKESDFNKLIRSYQGNNSRVLVNYIRRFLPSFSDLKRTFEELMIDNSITNISVRYQRGFLNNCSHAFDLIEYLFDRKLLLDDVTIHNSVNDHFDYDPTISLQGYWNAINVSVQGLSNILFSYFEIDIFLTKHKISIKNSGDTIEFFESNSEGVFFKPLNLDIQKSQYNCLKNYMKFVIDEVLLLMDGTILADNFIDAIDLNQRMLKYIKN</sequence>
<evidence type="ECO:0000259" key="1">
    <source>
        <dbReference type="Pfam" id="PF01408"/>
    </source>
</evidence>
<dbReference type="PANTHER" id="PTHR43377">
    <property type="entry name" value="BILIVERDIN REDUCTASE A"/>
    <property type="match status" value="1"/>
</dbReference>
<dbReference type="KEGG" id="phe:Phep_3940"/>
<feature type="domain" description="Gfo/Idh/MocA-like oxidoreductase N-terminal" evidence="1">
    <location>
        <begin position="3"/>
        <end position="130"/>
    </location>
</feature>
<evidence type="ECO:0000313" key="3">
    <source>
        <dbReference type="Proteomes" id="UP000000852"/>
    </source>
</evidence>
<dbReference type="InterPro" id="IPR051450">
    <property type="entry name" value="Gfo/Idh/MocA_Oxidoreductases"/>
</dbReference>
<dbReference type="STRING" id="485917.Phep_3940"/>
<keyword evidence="3" id="KW-1185">Reference proteome</keyword>
<dbReference type="RefSeq" id="WP_015809739.1">
    <property type="nucleotide sequence ID" value="NC_013061.1"/>
</dbReference>
<reference evidence="2 3" key="1">
    <citation type="journal article" date="2009" name="Stand. Genomic Sci.">
        <title>Complete genome sequence of Pedobacter heparinus type strain (HIM 762-3).</title>
        <authorList>
            <person name="Han C."/>
            <person name="Spring S."/>
            <person name="Lapidus A."/>
            <person name="Del Rio T.G."/>
            <person name="Tice H."/>
            <person name="Copeland A."/>
            <person name="Cheng J.F."/>
            <person name="Lucas S."/>
            <person name="Chen F."/>
            <person name="Nolan M."/>
            <person name="Bruce D."/>
            <person name="Goodwin L."/>
            <person name="Pitluck S."/>
            <person name="Ivanova N."/>
            <person name="Mavromatis K."/>
            <person name="Mikhailova N."/>
            <person name="Pati A."/>
            <person name="Chen A."/>
            <person name="Palaniappan K."/>
            <person name="Land M."/>
            <person name="Hauser L."/>
            <person name="Chang Y.J."/>
            <person name="Jeffries C.C."/>
            <person name="Saunders E."/>
            <person name="Chertkov O."/>
            <person name="Brettin T."/>
            <person name="Goker M."/>
            <person name="Rohde M."/>
            <person name="Bristow J."/>
            <person name="Eisen J.A."/>
            <person name="Markowitz V."/>
            <person name="Hugenholtz P."/>
            <person name="Kyrpides N.C."/>
            <person name="Klenk H.P."/>
            <person name="Detter J.C."/>
        </authorList>
    </citation>
    <scope>NUCLEOTIDE SEQUENCE [LARGE SCALE GENOMIC DNA]</scope>
    <source>
        <strain evidence="3">ATCC 13125 / DSM 2366 / CIP 104194 / JCM 7457 / NBRC 12017 / NCIMB 9290 / NRRL B-14731 / HIM 762-3</strain>
    </source>
</reference>
<dbReference type="Gene3D" id="3.30.360.10">
    <property type="entry name" value="Dihydrodipicolinate Reductase, domain 2"/>
    <property type="match status" value="1"/>
</dbReference>